<name>A0ABP8DVL7_9ACTN</name>
<evidence type="ECO:0000313" key="1">
    <source>
        <dbReference type="EMBL" id="GAA4263932.1"/>
    </source>
</evidence>
<gene>
    <name evidence="1" type="ORF">GCM10022255_112950</name>
</gene>
<dbReference type="EMBL" id="BAABAT010000085">
    <property type="protein sequence ID" value="GAA4263932.1"/>
    <property type="molecule type" value="Genomic_DNA"/>
</dbReference>
<protein>
    <submittedName>
        <fullName evidence="1">DUF742 domain-containing protein</fullName>
    </submittedName>
</protein>
<keyword evidence="2" id="KW-1185">Reference proteome</keyword>
<dbReference type="PANTHER" id="PTHR36221:SF1">
    <property type="entry name" value="DUF742 DOMAIN-CONTAINING PROTEIN"/>
    <property type="match status" value="1"/>
</dbReference>
<dbReference type="Proteomes" id="UP001500620">
    <property type="component" value="Unassembled WGS sequence"/>
</dbReference>
<comment type="caution">
    <text evidence="1">The sequence shown here is derived from an EMBL/GenBank/DDBJ whole genome shotgun (WGS) entry which is preliminary data.</text>
</comment>
<evidence type="ECO:0000313" key="2">
    <source>
        <dbReference type="Proteomes" id="UP001500620"/>
    </source>
</evidence>
<dbReference type="Pfam" id="PF05331">
    <property type="entry name" value="DUF742"/>
    <property type="match status" value="1"/>
</dbReference>
<dbReference type="RefSeq" id="WP_345144121.1">
    <property type="nucleotide sequence ID" value="NZ_BAABAT010000085.1"/>
</dbReference>
<accession>A0ABP8DVL7</accession>
<reference evidence="2" key="1">
    <citation type="journal article" date="2019" name="Int. J. Syst. Evol. Microbiol.">
        <title>The Global Catalogue of Microorganisms (GCM) 10K type strain sequencing project: providing services to taxonomists for standard genome sequencing and annotation.</title>
        <authorList>
            <consortium name="The Broad Institute Genomics Platform"/>
            <consortium name="The Broad Institute Genome Sequencing Center for Infectious Disease"/>
            <person name="Wu L."/>
            <person name="Ma J."/>
        </authorList>
    </citation>
    <scope>NUCLEOTIDE SEQUENCE [LARGE SCALE GENOMIC DNA]</scope>
    <source>
        <strain evidence="2">JCM 17441</strain>
    </source>
</reference>
<sequence>MEPNYFDEPDEVWVDGDAGPVVRPYAMTRGRTQPTSGNFDLITIVVTIRAVSPGDVGLGPEHEAIVQLCQQPFSVAELSATLNLPLGTVRVLLGDLLSRVLIVANNPDPVTEPPGDDLFEAVINGIRRL</sequence>
<dbReference type="PANTHER" id="PTHR36221">
    <property type="entry name" value="DUF742 DOMAIN-CONTAINING PROTEIN"/>
    <property type="match status" value="1"/>
</dbReference>
<organism evidence="1 2">
    <name type="scientific">Dactylosporangium darangshiense</name>
    <dbReference type="NCBI Taxonomy" id="579108"/>
    <lineage>
        <taxon>Bacteria</taxon>
        <taxon>Bacillati</taxon>
        <taxon>Actinomycetota</taxon>
        <taxon>Actinomycetes</taxon>
        <taxon>Micromonosporales</taxon>
        <taxon>Micromonosporaceae</taxon>
        <taxon>Dactylosporangium</taxon>
    </lineage>
</organism>
<dbReference type="InterPro" id="IPR007995">
    <property type="entry name" value="DUF742"/>
</dbReference>
<proteinExistence type="predicted"/>